<feature type="domain" description="Protein kinase" evidence="1">
    <location>
        <begin position="1"/>
        <end position="70"/>
    </location>
</feature>
<dbReference type="Gene3D" id="1.10.510.10">
    <property type="entry name" value="Transferase(Phosphotransferase) domain 1"/>
    <property type="match status" value="1"/>
</dbReference>
<dbReference type="GO" id="GO:0005524">
    <property type="term" value="F:ATP binding"/>
    <property type="evidence" value="ECO:0007669"/>
    <property type="project" value="InterPro"/>
</dbReference>
<evidence type="ECO:0000259" key="1">
    <source>
        <dbReference type="PROSITE" id="PS50011"/>
    </source>
</evidence>
<dbReference type="GO" id="GO:0004672">
    <property type="term" value="F:protein kinase activity"/>
    <property type="evidence" value="ECO:0007669"/>
    <property type="project" value="InterPro"/>
</dbReference>
<sequence length="70" mass="7772">MNTRGEGLGIGTLLYTSLEQLSGDWNYGMAVDMWALSCIMGELLTGMPLFEDYDTNEEDLLIELLDHSAP</sequence>
<dbReference type="Proteomes" id="UP000479710">
    <property type="component" value="Unassembled WGS sequence"/>
</dbReference>
<dbReference type="InterPro" id="IPR011009">
    <property type="entry name" value="Kinase-like_dom_sf"/>
</dbReference>
<proteinExistence type="predicted"/>
<organism evidence="2 3">
    <name type="scientific">Oryza meyeriana var. granulata</name>
    <dbReference type="NCBI Taxonomy" id="110450"/>
    <lineage>
        <taxon>Eukaryota</taxon>
        <taxon>Viridiplantae</taxon>
        <taxon>Streptophyta</taxon>
        <taxon>Embryophyta</taxon>
        <taxon>Tracheophyta</taxon>
        <taxon>Spermatophyta</taxon>
        <taxon>Magnoliopsida</taxon>
        <taxon>Liliopsida</taxon>
        <taxon>Poales</taxon>
        <taxon>Poaceae</taxon>
        <taxon>BOP clade</taxon>
        <taxon>Oryzoideae</taxon>
        <taxon>Oryzeae</taxon>
        <taxon>Oryzinae</taxon>
        <taxon>Oryza</taxon>
        <taxon>Oryza meyeriana</taxon>
    </lineage>
</organism>
<evidence type="ECO:0000313" key="3">
    <source>
        <dbReference type="Proteomes" id="UP000479710"/>
    </source>
</evidence>
<dbReference type="InterPro" id="IPR000719">
    <property type="entry name" value="Prot_kinase_dom"/>
</dbReference>
<accession>A0A6G1ED53</accession>
<dbReference type="OrthoDB" id="25592at2759"/>
<evidence type="ECO:0000313" key="2">
    <source>
        <dbReference type="EMBL" id="KAF0923045.1"/>
    </source>
</evidence>
<comment type="caution">
    <text evidence="2">The sequence shown here is derived from an EMBL/GenBank/DDBJ whole genome shotgun (WGS) entry which is preliminary data.</text>
</comment>
<reference evidence="2 3" key="1">
    <citation type="submission" date="2019-11" db="EMBL/GenBank/DDBJ databases">
        <title>Whole genome sequence of Oryza granulata.</title>
        <authorList>
            <person name="Li W."/>
        </authorList>
    </citation>
    <scope>NUCLEOTIDE SEQUENCE [LARGE SCALE GENOMIC DNA]</scope>
    <source>
        <strain evidence="3">cv. Menghai</strain>
        <tissue evidence="2">Leaf</tissue>
    </source>
</reference>
<protein>
    <recommendedName>
        <fullName evidence="1">Protein kinase domain-containing protein</fullName>
    </recommendedName>
</protein>
<dbReference type="AlphaFoldDB" id="A0A6G1ED53"/>
<dbReference type="PROSITE" id="PS50011">
    <property type="entry name" value="PROTEIN_KINASE_DOM"/>
    <property type="match status" value="1"/>
</dbReference>
<keyword evidence="3" id="KW-1185">Reference proteome</keyword>
<gene>
    <name evidence="2" type="ORF">E2562_003279</name>
</gene>
<dbReference type="EMBL" id="SPHZ02000003">
    <property type="protein sequence ID" value="KAF0923045.1"/>
    <property type="molecule type" value="Genomic_DNA"/>
</dbReference>
<name>A0A6G1ED53_9ORYZ</name>
<dbReference type="SUPFAM" id="SSF56112">
    <property type="entry name" value="Protein kinase-like (PK-like)"/>
    <property type="match status" value="1"/>
</dbReference>